<dbReference type="EMBL" id="CP040449">
    <property type="protein sequence ID" value="QFI56737.1"/>
    <property type="molecule type" value="Genomic_DNA"/>
</dbReference>
<dbReference type="AlphaFoldDB" id="A0A5J6X2K5"/>
<sequence length="118" mass="13359">MLPRPSRRAQGVLLLLYLLLLAPAPLLLQGWQWPILLFFWLFALWRSWRYLRLPGPALAWDGAQLRREGVALDASRSRVLPGCLWLVFAGEGALLFADQLDDDAYRALARAIHLGKAP</sequence>
<dbReference type="Proteomes" id="UP000594034">
    <property type="component" value="Chromosome"/>
</dbReference>
<protein>
    <recommendedName>
        <fullName evidence="3">Toxin CptA</fullName>
    </recommendedName>
</protein>
<evidence type="ECO:0008006" key="3">
    <source>
        <dbReference type="Google" id="ProtNLM"/>
    </source>
</evidence>
<organism evidence="1 2">
    <name type="scientific">Aeromonas simiae</name>
    <dbReference type="NCBI Taxonomy" id="218936"/>
    <lineage>
        <taxon>Bacteria</taxon>
        <taxon>Pseudomonadati</taxon>
        <taxon>Pseudomonadota</taxon>
        <taxon>Gammaproteobacteria</taxon>
        <taxon>Aeromonadales</taxon>
        <taxon>Aeromonadaceae</taxon>
        <taxon>Aeromonas</taxon>
    </lineage>
</organism>
<dbReference type="KEGG" id="asim:FE240_13695"/>
<proteinExistence type="predicted"/>
<evidence type="ECO:0000313" key="2">
    <source>
        <dbReference type="Proteomes" id="UP000594034"/>
    </source>
</evidence>
<keyword evidence="2" id="KW-1185">Reference proteome</keyword>
<reference evidence="1 2" key="1">
    <citation type="submission" date="2019-05" db="EMBL/GenBank/DDBJ databases">
        <title>OXA-830, a novel chromosomally encoded expanded-spectrum class D beta-lactamase in Aeromonas simiae.</title>
        <authorList>
            <person name="Zhou W."/>
            <person name="Chen Q."/>
        </authorList>
    </citation>
    <scope>NUCLEOTIDE SEQUENCE [LARGE SCALE GENOMIC DNA]</scope>
    <source>
        <strain evidence="1 2">A6</strain>
    </source>
</reference>
<gene>
    <name evidence="1" type="ORF">FE240_13695</name>
</gene>
<evidence type="ECO:0000313" key="1">
    <source>
        <dbReference type="EMBL" id="QFI56737.1"/>
    </source>
</evidence>
<dbReference type="InterPro" id="IPR009883">
    <property type="entry name" value="YgfX"/>
</dbReference>
<name>A0A5J6X2K5_9GAMM</name>
<accession>A0A5J6X2K5</accession>
<dbReference type="Pfam" id="PF07254">
    <property type="entry name" value="Cpta_toxin"/>
    <property type="match status" value="1"/>
</dbReference>